<dbReference type="AlphaFoldDB" id="A0A0A9EWE0"/>
<accession>A0A0A9EWE0</accession>
<organism evidence="1">
    <name type="scientific">Arundo donax</name>
    <name type="common">Giant reed</name>
    <name type="synonym">Donax arundinaceus</name>
    <dbReference type="NCBI Taxonomy" id="35708"/>
    <lineage>
        <taxon>Eukaryota</taxon>
        <taxon>Viridiplantae</taxon>
        <taxon>Streptophyta</taxon>
        <taxon>Embryophyta</taxon>
        <taxon>Tracheophyta</taxon>
        <taxon>Spermatophyta</taxon>
        <taxon>Magnoliopsida</taxon>
        <taxon>Liliopsida</taxon>
        <taxon>Poales</taxon>
        <taxon>Poaceae</taxon>
        <taxon>PACMAD clade</taxon>
        <taxon>Arundinoideae</taxon>
        <taxon>Arundineae</taxon>
        <taxon>Arundo</taxon>
    </lineage>
</organism>
<proteinExistence type="predicted"/>
<name>A0A0A9EWE0_ARUDO</name>
<reference evidence="1" key="2">
    <citation type="journal article" date="2015" name="Data Brief">
        <title>Shoot transcriptome of the giant reed, Arundo donax.</title>
        <authorList>
            <person name="Barrero R.A."/>
            <person name="Guerrero F.D."/>
            <person name="Moolhuijzen P."/>
            <person name="Goolsby J.A."/>
            <person name="Tidwell J."/>
            <person name="Bellgard S.E."/>
            <person name="Bellgard M.I."/>
        </authorList>
    </citation>
    <scope>NUCLEOTIDE SEQUENCE</scope>
    <source>
        <tissue evidence="1">Shoot tissue taken approximately 20 cm above the soil surface</tissue>
    </source>
</reference>
<dbReference type="EMBL" id="GBRH01197533">
    <property type="protein sequence ID" value="JAE00363.1"/>
    <property type="molecule type" value="Transcribed_RNA"/>
</dbReference>
<evidence type="ECO:0000313" key="1">
    <source>
        <dbReference type="EMBL" id="JAE00363.1"/>
    </source>
</evidence>
<protein>
    <submittedName>
        <fullName evidence="1">Uncharacterized protein</fullName>
    </submittedName>
</protein>
<reference evidence="1" key="1">
    <citation type="submission" date="2014-09" db="EMBL/GenBank/DDBJ databases">
        <authorList>
            <person name="Magalhaes I.L.F."/>
            <person name="Oliveira U."/>
            <person name="Santos F.R."/>
            <person name="Vidigal T.H.D.A."/>
            <person name="Brescovit A.D."/>
            <person name="Santos A.J."/>
        </authorList>
    </citation>
    <scope>NUCLEOTIDE SEQUENCE</scope>
    <source>
        <tissue evidence="1">Shoot tissue taken approximately 20 cm above the soil surface</tissue>
    </source>
</reference>
<sequence length="77" mass="8433">MHYKFIIREHSSVCLTQISASIHLLIAPGIPVQECDGLRESHNMLLLVFIGTSASFSDSRLCPATNTPDSMPHSIPV</sequence>